<evidence type="ECO:0000256" key="1">
    <source>
        <dbReference type="ARBA" id="ARBA00006484"/>
    </source>
</evidence>
<sequence length="297" mass="31238">MRHNHVVTNTREKDHIHGAVIAVTGGARGIGRDIARQLAARGARVAIGDLDGDAATATADELSGELHGHRVDVADQASFRSFLEAVTAQWGAPDVVVANAGVMWVGPFDEEPEAAQRRQFDVNVHGVINAVKLAAPAMRARGSGHIVTVASAAAKLVPPGESTYAATKHAVLGYLTGVRAELRGSGVHISAIMPAVVDTELAAGTATGAAHMLQPADVARAVVSVIERPRFQVTVPRYIGPLVAVVGLLPQSLRDFALRRAVPNQVEAVRGDTSRRGYEQRVVDSGGHADPESRQIE</sequence>
<reference evidence="5 6" key="1">
    <citation type="submission" date="2016-10" db="EMBL/GenBank/DDBJ databases">
        <authorList>
            <person name="de Groot N.N."/>
        </authorList>
    </citation>
    <scope>NUCLEOTIDE SEQUENCE [LARGE SCALE GENOMIC DNA]</scope>
    <source>
        <strain evidence="5 6">DSM 44892</strain>
    </source>
</reference>
<gene>
    <name evidence="5" type="ORF">SAMN05444695_101312</name>
</gene>
<dbReference type="InterPro" id="IPR020904">
    <property type="entry name" value="Sc_DH/Rdtase_CS"/>
</dbReference>
<evidence type="ECO:0000256" key="4">
    <source>
        <dbReference type="SAM" id="MobiDB-lite"/>
    </source>
</evidence>
<keyword evidence="6" id="KW-1185">Reference proteome</keyword>
<dbReference type="PANTHER" id="PTHR24322">
    <property type="entry name" value="PKSB"/>
    <property type="match status" value="1"/>
</dbReference>
<proteinExistence type="inferred from homology"/>
<dbReference type="InterPro" id="IPR002347">
    <property type="entry name" value="SDR_fam"/>
</dbReference>
<dbReference type="Gene3D" id="3.40.50.720">
    <property type="entry name" value="NAD(P)-binding Rossmann-like Domain"/>
    <property type="match status" value="1"/>
</dbReference>
<evidence type="ECO:0008006" key="7">
    <source>
        <dbReference type="Google" id="ProtNLM"/>
    </source>
</evidence>
<dbReference type="GO" id="GO:0016616">
    <property type="term" value="F:oxidoreductase activity, acting on the CH-OH group of donors, NAD or NADP as acceptor"/>
    <property type="evidence" value="ECO:0007669"/>
    <property type="project" value="TreeGrafter"/>
</dbReference>
<name>A0A1G8A5B8_9NOCA</name>
<accession>A0A1G8A5B8</accession>
<keyword evidence="2" id="KW-0560">Oxidoreductase</keyword>
<dbReference type="PROSITE" id="PS00061">
    <property type="entry name" value="ADH_SHORT"/>
    <property type="match status" value="1"/>
</dbReference>
<dbReference type="OrthoDB" id="9775296at2"/>
<dbReference type="SUPFAM" id="SSF51735">
    <property type="entry name" value="NAD(P)-binding Rossmann-fold domains"/>
    <property type="match status" value="1"/>
</dbReference>
<comment type="similarity">
    <text evidence="1 3">Belongs to the short-chain dehydrogenases/reductases (SDR) family.</text>
</comment>
<evidence type="ECO:0000256" key="3">
    <source>
        <dbReference type="RuleBase" id="RU000363"/>
    </source>
</evidence>
<evidence type="ECO:0000313" key="5">
    <source>
        <dbReference type="EMBL" id="SDH15590.1"/>
    </source>
</evidence>
<dbReference type="Pfam" id="PF00106">
    <property type="entry name" value="adh_short"/>
    <property type="match status" value="1"/>
</dbReference>
<dbReference type="CDD" id="cd05233">
    <property type="entry name" value="SDR_c"/>
    <property type="match status" value="1"/>
</dbReference>
<dbReference type="EMBL" id="FNDN01000001">
    <property type="protein sequence ID" value="SDH15590.1"/>
    <property type="molecule type" value="Genomic_DNA"/>
</dbReference>
<dbReference type="Proteomes" id="UP000183263">
    <property type="component" value="Unassembled WGS sequence"/>
</dbReference>
<dbReference type="PANTHER" id="PTHR24322:SF736">
    <property type="entry name" value="RETINOL DEHYDROGENASE 10"/>
    <property type="match status" value="1"/>
</dbReference>
<dbReference type="PRINTS" id="PR00081">
    <property type="entry name" value="GDHRDH"/>
</dbReference>
<dbReference type="NCBIfam" id="NF005878">
    <property type="entry name" value="PRK07825.1"/>
    <property type="match status" value="1"/>
</dbReference>
<evidence type="ECO:0000256" key="2">
    <source>
        <dbReference type="ARBA" id="ARBA00023002"/>
    </source>
</evidence>
<evidence type="ECO:0000313" key="6">
    <source>
        <dbReference type="Proteomes" id="UP000183263"/>
    </source>
</evidence>
<dbReference type="InterPro" id="IPR036291">
    <property type="entry name" value="NAD(P)-bd_dom_sf"/>
</dbReference>
<dbReference type="PRINTS" id="PR00080">
    <property type="entry name" value="SDRFAMILY"/>
</dbReference>
<dbReference type="AlphaFoldDB" id="A0A1G8A5B8"/>
<organism evidence="5 6">
    <name type="scientific">Rhodococcus triatomae</name>
    <dbReference type="NCBI Taxonomy" id="300028"/>
    <lineage>
        <taxon>Bacteria</taxon>
        <taxon>Bacillati</taxon>
        <taxon>Actinomycetota</taxon>
        <taxon>Actinomycetes</taxon>
        <taxon>Mycobacteriales</taxon>
        <taxon>Nocardiaceae</taxon>
        <taxon>Rhodococcus</taxon>
    </lineage>
</organism>
<feature type="region of interest" description="Disordered" evidence="4">
    <location>
        <begin position="270"/>
        <end position="297"/>
    </location>
</feature>
<protein>
    <recommendedName>
        <fullName evidence="7">Short-chain dehydrogenase</fullName>
    </recommendedName>
</protein>